<dbReference type="Gene3D" id="3.40.970.10">
    <property type="entry name" value="Ribonuclease H1, N-terminal domain"/>
    <property type="match status" value="1"/>
</dbReference>
<dbReference type="OrthoDB" id="432234at2759"/>
<dbReference type="STRING" id="1353952.A0A165DGR6"/>
<dbReference type="InterPro" id="IPR037056">
    <property type="entry name" value="RNase_H1_N_sf"/>
</dbReference>
<dbReference type="SUPFAM" id="SSF55658">
    <property type="entry name" value="L9 N-domain-like"/>
    <property type="match status" value="1"/>
</dbReference>
<feature type="domain" description="Ribonuclease H1 N-terminal" evidence="2">
    <location>
        <begin position="114"/>
        <end position="157"/>
    </location>
</feature>
<accession>A0A165DGR6</accession>
<proteinExistence type="predicted"/>
<dbReference type="Pfam" id="PF01693">
    <property type="entry name" value="Cauli_VI"/>
    <property type="match status" value="1"/>
</dbReference>
<dbReference type="AlphaFoldDB" id="A0A165DGR6"/>
<organism evidence="3 4">
    <name type="scientific">Calocera cornea HHB12733</name>
    <dbReference type="NCBI Taxonomy" id="1353952"/>
    <lineage>
        <taxon>Eukaryota</taxon>
        <taxon>Fungi</taxon>
        <taxon>Dikarya</taxon>
        <taxon>Basidiomycota</taxon>
        <taxon>Agaricomycotina</taxon>
        <taxon>Dacrymycetes</taxon>
        <taxon>Dacrymycetales</taxon>
        <taxon>Dacrymycetaceae</taxon>
        <taxon>Calocera</taxon>
    </lineage>
</organism>
<dbReference type="Proteomes" id="UP000076842">
    <property type="component" value="Unassembled WGS sequence"/>
</dbReference>
<dbReference type="InParanoid" id="A0A165DGR6"/>
<evidence type="ECO:0000256" key="1">
    <source>
        <dbReference type="SAM" id="MobiDB-lite"/>
    </source>
</evidence>
<gene>
    <name evidence="3" type="ORF">CALCODRAFT_77767</name>
</gene>
<protein>
    <recommendedName>
        <fullName evidence="2">Ribonuclease H1 N-terminal domain-containing protein</fullName>
    </recommendedName>
</protein>
<evidence type="ECO:0000313" key="3">
    <source>
        <dbReference type="EMBL" id="KZT52762.1"/>
    </source>
</evidence>
<reference evidence="3 4" key="1">
    <citation type="journal article" date="2016" name="Mol. Biol. Evol.">
        <title>Comparative Genomics of Early-Diverging Mushroom-Forming Fungi Provides Insights into the Origins of Lignocellulose Decay Capabilities.</title>
        <authorList>
            <person name="Nagy L.G."/>
            <person name="Riley R."/>
            <person name="Tritt A."/>
            <person name="Adam C."/>
            <person name="Daum C."/>
            <person name="Floudas D."/>
            <person name="Sun H."/>
            <person name="Yadav J.S."/>
            <person name="Pangilinan J."/>
            <person name="Larsson K.H."/>
            <person name="Matsuura K."/>
            <person name="Barry K."/>
            <person name="Labutti K."/>
            <person name="Kuo R."/>
            <person name="Ohm R.A."/>
            <person name="Bhattacharya S.S."/>
            <person name="Shirouzu T."/>
            <person name="Yoshinaga Y."/>
            <person name="Martin F.M."/>
            <person name="Grigoriev I.V."/>
            <person name="Hibbett D.S."/>
        </authorList>
    </citation>
    <scope>NUCLEOTIDE SEQUENCE [LARGE SCALE GENOMIC DNA]</scope>
    <source>
        <strain evidence="3 4">HHB12733</strain>
    </source>
</reference>
<evidence type="ECO:0000313" key="4">
    <source>
        <dbReference type="Proteomes" id="UP000076842"/>
    </source>
</evidence>
<evidence type="ECO:0000259" key="2">
    <source>
        <dbReference type="Pfam" id="PF01693"/>
    </source>
</evidence>
<feature type="region of interest" description="Disordered" evidence="1">
    <location>
        <begin position="222"/>
        <end position="248"/>
    </location>
</feature>
<dbReference type="InterPro" id="IPR009027">
    <property type="entry name" value="Ribosomal_bL9/RNase_H1_N"/>
</dbReference>
<sequence length="290" mass="32056">MGSVESLALVRFARHKRCARCIFDGGPSTFRYRRGTLKEARTKLSPKVDFHSTVICTGQNLYHRKTVSARMTVMLNAFDSGVTGPSSPRFALSASPSLQVSGCRYTYTMPRAYFYAVRVGRGGPFVYSTWEDCERATKGLSRARYKKFDNYPDAERWMRDTSPGANLQAGPILSRQPNNVIPASSLLPVPFHSSTFSPTERSHTHTHEVIYLLDSSSDIEEVPGPDALELLSDSDPDSEPPLPVHSQGFPESVRAEAALVAEGPLSPEQEHIFDLVVRQHKSVFFTGSAG</sequence>
<dbReference type="EMBL" id="KV424056">
    <property type="protein sequence ID" value="KZT52762.1"/>
    <property type="molecule type" value="Genomic_DNA"/>
</dbReference>
<dbReference type="InterPro" id="IPR011320">
    <property type="entry name" value="RNase_H1_N"/>
</dbReference>
<name>A0A165DGR6_9BASI</name>
<keyword evidence="4" id="KW-1185">Reference proteome</keyword>